<organism evidence="1 2">
    <name type="scientific">Metabacillus niabensis</name>
    <dbReference type="NCBI Taxonomy" id="324854"/>
    <lineage>
        <taxon>Bacteria</taxon>
        <taxon>Bacillati</taxon>
        <taxon>Bacillota</taxon>
        <taxon>Bacilli</taxon>
        <taxon>Bacillales</taxon>
        <taxon>Bacillaceae</taxon>
        <taxon>Metabacillus</taxon>
    </lineage>
</organism>
<name>A0ABT9Z395_9BACI</name>
<gene>
    <name evidence="1" type="ORF">J2S02_003078</name>
</gene>
<evidence type="ECO:0000313" key="1">
    <source>
        <dbReference type="EMBL" id="MDQ0226733.1"/>
    </source>
</evidence>
<protein>
    <submittedName>
        <fullName evidence="1">Uncharacterized protein</fullName>
    </submittedName>
</protein>
<reference evidence="1 2" key="1">
    <citation type="submission" date="2023-07" db="EMBL/GenBank/DDBJ databases">
        <title>Genomic Encyclopedia of Type Strains, Phase IV (KMG-IV): sequencing the most valuable type-strain genomes for metagenomic binning, comparative biology and taxonomic classification.</title>
        <authorList>
            <person name="Goeker M."/>
        </authorList>
    </citation>
    <scope>NUCLEOTIDE SEQUENCE [LARGE SCALE GENOMIC DNA]</scope>
    <source>
        <strain evidence="1 2">DSM 17723</strain>
    </source>
</reference>
<proteinExistence type="predicted"/>
<dbReference type="Proteomes" id="UP001232245">
    <property type="component" value="Unassembled WGS sequence"/>
</dbReference>
<accession>A0ABT9Z395</accession>
<dbReference type="EMBL" id="JAUSTZ010000006">
    <property type="protein sequence ID" value="MDQ0226733.1"/>
    <property type="molecule type" value="Genomic_DNA"/>
</dbReference>
<keyword evidence="2" id="KW-1185">Reference proteome</keyword>
<comment type="caution">
    <text evidence="1">The sequence shown here is derived from an EMBL/GenBank/DDBJ whole genome shotgun (WGS) entry which is preliminary data.</text>
</comment>
<evidence type="ECO:0000313" key="2">
    <source>
        <dbReference type="Proteomes" id="UP001232245"/>
    </source>
</evidence>
<sequence length="35" mass="3599">MEALSVSAENLQVEGAGGPILPAIINSLKKSQGYL</sequence>